<dbReference type="GeneID" id="97537974"/>
<dbReference type="RefSeq" id="WP_057545239.1">
    <property type="nucleotide sequence ID" value="NZ_CDNJ01000003.1"/>
</dbReference>
<evidence type="ECO:0000313" key="2">
    <source>
        <dbReference type="EMBL" id="CEJ74251.1"/>
    </source>
</evidence>
<evidence type="ECO:0000313" key="3">
    <source>
        <dbReference type="Proteomes" id="UP000032811"/>
    </source>
</evidence>
<feature type="domain" description="Helix-turn-helix" evidence="1">
    <location>
        <begin position="6"/>
        <end position="57"/>
    </location>
</feature>
<evidence type="ECO:0000259" key="1">
    <source>
        <dbReference type="Pfam" id="PF12728"/>
    </source>
</evidence>
<organism evidence="2 3">
    <name type="scientific">Paraclostridium sordellii</name>
    <name type="common">Clostridium sordellii</name>
    <dbReference type="NCBI Taxonomy" id="1505"/>
    <lineage>
        <taxon>Bacteria</taxon>
        <taxon>Bacillati</taxon>
        <taxon>Bacillota</taxon>
        <taxon>Clostridia</taxon>
        <taxon>Peptostreptococcales</taxon>
        <taxon>Peptostreptococcaceae</taxon>
        <taxon>Paraclostridium</taxon>
    </lineage>
</organism>
<sequence length="62" mass="7233">MTKKVFTVKDIKEILGVCDKTAYNLIKQAEVTGNMFKVIKIGRLYKIPSQPFLDWLDHWDGF</sequence>
<dbReference type="EMBL" id="LN679998">
    <property type="protein sequence ID" value="CEJ74251.1"/>
    <property type="molecule type" value="Genomic_DNA"/>
</dbReference>
<name>A0ABP1XSB9_PARSO</name>
<protein>
    <recommendedName>
        <fullName evidence="1">Helix-turn-helix domain-containing protein</fullName>
    </recommendedName>
</protein>
<keyword evidence="3" id="KW-1185">Reference proteome</keyword>
<reference evidence="2 3" key="1">
    <citation type="submission" date="2014-11" db="EMBL/GenBank/DDBJ databases">
        <authorList>
            <person name="Aslett M.A."/>
            <person name="De Silva N."/>
        </authorList>
    </citation>
    <scope>NUCLEOTIDE SEQUENCE [LARGE SCALE GENOMIC DNA]</scope>
    <source>
        <strain evidence="2 3">ATCC9714</strain>
    </source>
</reference>
<dbReference type="InterPro" id="IPR041657">
    <property type="entry name" value="HTH_17"/>
</dbReference>
<dbReference type="Proteomes" id="UP000032811">
    <property type="component" value="Chromosome 1"/>
</dbReference>
<proteinExistence type="predicted"/>
<accession>A0ABP1XSB9</accession>
<dbReference type="Pfam" id="PF12728">
    <property type="entry name" value="HTH_17"/>
    <property type="match status" value="1"/>
</dbReference>
<gene>
    <name evidence="2" type="ORF">ATCC9714_21391</name>
</gene>